<evidence type="ECO:0000313" key="2">
    <source>
        <dbReference type="EMBL" id="AFC85164.1"/>
    </source>
</evidence>
<dbReference type="EMBL" id="CP003350">
    <property type="protein sequence ID" value="AFC85164.1"/>
    <property type="molecule type" value="Genomic_DNA"/>
</dbReference>
<dbReference type="InterPro" id="IPR025263">
    <property type="entry name" value="YhdP_central"/>
</dbReference>
<feature type="domain" description="YhdP central" evidence="1">
    <location>
        <begin position="17"/>
        <end position="1266"/>
    </location>
</feature>
<evidence type="ECO:0000313" key="3">
    <source>
        <dbReference type="Proteomes" id="UP000005234"/>
    </source>
</evidence>
<dbReference type="RefSeq" id="WP_014402170.1">
    <property type="nucleotide sequence ID" value="NC_017033.1"/>
</dbReference>
<dbReference type="PANTHER" id="PTHR38690">
    <property type="entry name" value="PROTEASE-RELATED"/>
    <property type="match status" value="1"/>
</dbReference>
<reference evidence="2" key="1">
    <citation type="submission" date="2012-02" db="EMBL/GenBank/DDBJ databases">
        <title>The complete genome of Frateuria aurantia DSM 6220.</title>
        <authorList>
            <consortium name="US DOE Joint Genome Institute (JGI-PGF)"/>
            <person name="Lucas S."/>
            <person name="Copeland A."/>
            <person name="Lapidus A."/>
            <person name="Glavina del Rio T."/>
            <person name="Dalin E."/>
            <person name="Tice H."/>
            <person name="Bruce D."/>
            <person name="Goodwin L."/>
            <person name="Pitluck S."/>
            <person name="Peters L."/>
            <person name="Ovchinnikova G."/>
            <person name="Teshima H."/>
            <person name="Kyrpides N."/>
            <person name="Mavromatis K."/>
            <person name="Ivanova N."/>
            <person name="Brettin T."/>
            <person name="Detter J.C."/>
            <person name="Han C."/>
            <person name="Larimer F."/>
            <person name="Land M."/>
            <person name="Hauser L."/>
            <person name="Markowitz V."/>
            <person name="Cheng J.-F."/>
            <person name="Hugenholtz P."/>
            <person name="Woyke T."/>
            <person name="Wu D."/>
            <person name="Brambilla E."/>
            <person name="Klenk H.-P."/>
            <person name="Eisen J.A."/>
        </authorList>
    </citation>
    <scope>NUCLEOTIDE SEQUENCE</scope>
    <source>
        <strain evidence="2">DSM 6220</strain>
    </source>
</reference>
<proteinExistence type="predicted"/>
<dbReference type="NCBIfam" id="TIGR02099">
    <property type="entry name" value="YhdP family protein"/>
    <property type="match status" value="1"/>
</dbReference>
<evidence type="ECO:0000259" key="1">
    <source>
        <dbReference type="Pfam" id="PF13116"/>
    </source>
</evidence>
<dbReference type="KEGG" id="fau:Fraau_0691"/>
<dbReference type="eggNOG" id="COG3164">
    <property type="taxonomic scope" value="Bacteria"/>
</dbReference>
<gene>
    <name evidence="2" type="ordered locus">Fraau_0691</name>
</gene>
<organism evidence="2 3">
    <name type="scientific">Frateuria aurantia (strain ATCC 33424 / DSM 6220 / KCTC 2777 / LMG 1558 / NBRC 3245 / NCIMB 13370)</name>
    <name type="common">Acetobacter aurantius</name>
    <dbReference type="NCBI Taxonomy" id="767434"/>
    <lineage>
        <taxon>Bacteria</taxon>
        <taxon>Pseudomonadati</taxon>
        <taxon>Pseudomonadota</taxon>
        <taxon>Gammaproteobacteria</taxon>
        <taxon>Lysobacterales</taxon>
        <taxon>Rhodanobacteraceae</taxon>
        <taxon>Frateuria</taxon>
    </lineage>
</organism>
<keyword evidence="3" id="KW-1185">Reference proteome</keyword>
<protein>
    <submittedName>
        <fullName evidence="2">TIGR02099 family protein</fullName>
    </submittedName>
</protein>
<dbReference type="InterPro" id="IPR011836">
    <property type="entry name" value="YhdP"/>
</dbReference>
<dbReference type="HOGENOM" id="CLU_003522_4_0_6"/>
<dbReference type="Pfam" id="PF13116">
    <property type="entry name" value="YhdP"/>
    <property type="match status" value="1"/>
</dbReference>
<dbReference type="STRING" id="767434.Fraau_0691"/>
<name>H8KYN6_FRAAD</name>
<dbReference type="PANTHER" id="PTHR38690:SF1">
    <property type="entry name" value="PROTEASE"/>
    <property type="match status" value="1"/>
</dbReference>
<dbReference type="Proteomes" id="UP000005234">
    <property type="component" value="Chromosome"/>
</dbReference>
<dbReference type="OrthoDB" id="9762238at2"/>
<sequence length="1293" mass="137427">MRLHWGHVHACGRGLRLTAIACTLAVAGLEIGGQALLPLLAAHPHWVEVELSRATHRQIRFGSLQGHWEMSGPRFVMHDITASLGPGSVPLQLNEAILKLDFGGWMPGRHFINIYGRGLALDLSRELDGRWRINGLGIAGHKGAQKTDFGKLRIGLWFENLQVNIDDRLVGRQYSLVADALRLVRRGDELRFGAHLHRPGARGQVTGAGVFATDGHQGRVWVSADGVNLYSLLAGIDLNGYQADSGKGQGATWLDWSRGRIIRSVTRFDFSDLALSSATGRRSIVPSFHGQANLQQVHGGYALRWKGDDGSLAQGQVAIKDGVLLAAHVQASQLDLTPLVPWAALARGLPAGVADWLGQGKPTGQLSKASLDWSRAAGLSHAYVRFQDLGIRAFGAQPGISALHGELRADHEAVSLEMPGQAVTLIVPGLYPQPLRLDRLRLLAGAWKDEQGWHLGLDDLDLSGTGFAGRFNGEVGLPGHGQGVQADLYARLDDMSIDTAKRLLPLKMSAHARHWVDNALLAGRLGDISAVLHGNLADWPFPAHQGRFEAHARISDVVLDYGKSWPRVTGLGADLSFVNDGLHVDVDQASSMGLKVDSASLDIPQFKNATLGMQLQASTSAANALDFVAHSPVASRQADVLARLKLGGKIQVGLQLSMPLKHHQDFTLDGEGQWHDGSFSAPVWKVALDHLAGPLHFDRDGFTAGPMQARFHAQPSRLKLAIGGATGVPGTELSAALEGHFSFDQLTQGYPELDWLHPLTRGSSSFKIDFDIRHAADGSARQSLHLTSGLENTALLLPAPLDKPVGTRLPLSVDLALPVQGGQVDLSLGHVLQGRLHLPADDRSELAGSLHLGAEAPGPLPPRGLRINGHAALLDATGWAQFVAAGQGGHGPGLDGVDVSSSEASLFGARFKDLHIKVRPEPQQMQIELAAPAIAGTVLVPTQALDKRGLTMRLQRLHWPHVDLGSATQAGPKGDTDPAAAGMATAVAADVESESADAHGGANPSALPPLHLWIGDLRLGAAKLGEARLEAWHIPGGIHIDPLQTLASGVQISGVGDWMGTADDNHSHLKVRFAAHNLGDMLAALGYPHIFDGGATRADLDATWPGSPLTPDLGHANGRLAIDIKNGSLPDLPPGAGARVLGLVSIFELPRRLSFNFSDVFNKGLGFDAIKGEFQLADGQARSRDLRIDSPAANIKIQGRAGLVARDYDEFITVTPHVGNGLPVFGAVFGPFGIAAGLVAEGIFGSQINQALVRQYHLGGSWDKPQLNPLHALPDIPSAPGASVLPSRSVDTP</sequence>
<accession>H8KYN6</accession>